<dbReference type="InterPro" id="IPR002365">
    <property type="entry name" value="Terpene_synthase_CS"/>
</dbReference>
<keyword evidence="2" id="KW-0677">Repeat</keyword>
<dbReference type="SUPFAM" id="SSF48239">
    <property type="entry name" value="Terpenoid cyclases/Protein prenyltransferases"/>
    <property type="match status" value="1"/>
</dbReference>
<dbReference type="PROSITE" id="PS01074">
    <property type="entry name" value="TERPENE_SYNTHASES"/>
    <property type="match status" value="1"/>
</dbReference>
<evidence type="ECO:0000256" key="3">
    <source>
        <dbReference type="SAM" id="Phobius"/>
    </source>
</evidence>
<accession>A0A317Y6R6</accession>
<evidence type="ECO:0000313" key="5">
    <source>
        <dbReference type="EMBL" id="PWZ53471.1"/>
    </source>
</evidence>
<protein>
    <submittedName>
        <fullName evidence="5">Cycloartenol synthase</fullName>
    </submittedName>
</protein>
<dbReference type="Gene3D" id="1.50.10.20">
    <property type="match status" value="1"/>
</dbReference>
<dbReference type="PANTHER" id="PTHR11764:SF89">
    <property type="entry name" value="TERPENE CYCLASE_MUTASE FAMILY MEMBER"/>
    <property type="match status" value="1"/>
</dbReference>
<evidence type="ECO:0000256" key="2">
    <source>
        <dbReference type="ARBA" id="ARBA00022737"/>
    </source>
</evidence>
<name>A0A317Y6R6_MAIZE</name>
<dbReference type="InterPro" id="IPR008930">
    <property type="entry name" value="Terpenoid_cyclase/PrenylTrfase"/>
</dbReference>
<evidence type="ECO:0000256" key="1">
    <source>
        <dbReference type="ARBA" id="ARBA00009755"/>
    </source>
</evidence>
<evidence type="ECO:0000259" key="4">
    <source>
        <dbReference type="Pfam" id="PF13243"/>
    </source>
</evidence>
<dbReference type="InterPro" id="IPR032696">
    <property type="entry name" value="SQ_cyclase_C"/>
</dbReference>
<dbReference type="EMBL" id="NCVQ01000001">
    <property type="protein sequence ID" value="PWZ53471.1"/>
    <property type="molecule type" value="Genomic_DNA"/>
</dbReference>
<keyword evidence="3" id="KW-0812">Transmembrane</keyword>
<comment type="caution">
    <text evidence="5">The sequence shown here is derived from an EMBL/GenBank/DDBJ whole genome shotgun (WGS) entry which is preliminary data.</text>
</comment>
<comment type="similarity">
    <text evidence="1">Belongs to the terpene cyclase/mutase family.</text>
</comment>
<dbReference type="AlphaFoldDB" id="A0A317Y6R6"/>
<feature type="domain" description="Squalene cyclase C-terminal" evidence="4">
    <location>
        <begin position="95"/>
        <end position="208"/>
    </location>
</feature>
<dbReference type="PANTHER" id="PTHR11764">
    <property type="entry name" value="TERPENE CYCLASE/MUTASE FAMILY MEMBER"/>
    <property type="match status" value="1"/>
</dbReference>
<dbReference type="Proteomes" id="UP000251960">
    <property type="component" value="Chromosome 1"/>
</dbReference>
<dbReference type="InterPro" id="IPR018333">
    <property type="entry name" value="Squalene_cyclase"/>
</dbReference>
<proteinExistence type="inferred from homology"/>
<feature type="transmembrane region" description="Helical" evidence="3">
    <location>
        <begin position="214"/>
        <end position="233"/>
    </location>
</feature>
<dbReference type="GO" id="GO:0005811">
    <property type="term" value="C:lipid droplet"/>
    <property type="evidence" value="ECO:0007669"/>
    <property type="project" value="InterPro"/>
</dbReference>
<gene>
    <name evidence="5" type="primary">CASS</name>
    <name evidence="5" type="ORF">Zm00014a_012419</name>
</gene>
<keyword evidence="3" id="KW-0472">Membrane</keyword>
<dbReference type="GO" id="GO:0016866">
    <property type="term" value="F:intramolecular transferase activity"/>
    <property type="evidence" value="ECO:0007669"/>
    <property type="project" value="InterPro"/>
</dbReference>
<sequence length="283" mass="32074">MGYIKRAQATTNPPGNPSYWFRHKSKGSWPLSTVDYGWASSDTTAEVTKNKDGSVSTLECQRTYSWLEVWHVLSNDETIQIVTYIEILNPAESFRNIVADYSTVECTSSVLQALVLFGDFNSEYRSKEIKENVDKAAIFIESNQNKDGSWYGTWGICFIYGTLHAINGLVAAGRNYENNICIRKACEFLLSIQLKTGGWAESYRSCERQVRKKYCYYTSYNLSSLTIFLHFVYRNMSATPTALYTSTTPTTVFCSLFGLLESITAKYVPKLIEGIHGIQKSHM</sequence>
<organism evidence="5">
    <name type="scientific">Zea mays</name>
    <name type="common">Maize</name>
    <dbReference type="NCBI Taxonomy" id="4577"/>
    <lineage>
        <taxon>Eukaryota</taxon>
        <taxon>Viridiplantae</taxon>
        <taxon>Streptophyta</taxon>
        <taxon>Embryophyta</taxon>
        <taxon>Tracheophyta</taxon>
        <taxon>Spermatophyta</taxon>
        <taxon>Magnoliopsida</taxon>
        <taxon>Liliopsida</taxon>
        <taxon>Poales</taxon>
        <taxon>Poaceae</taxon>
        <taxon>PACMAD clade</taxon>
        <taxon>Panicoideae</taxon>
        <taxon>Andropogonodae</taxon>
        <taxon>Andropogoneae</taxon>
        <taxon>Tripsacinae</taxon>
        <taxon>Zea</taxon>
    </lineage>
</organism>
<dbReference type="GO" id="GO:0016104">
    <property type="term" value="P:triterpenoid biosynthetic process"/>
    <property type="evidence" value="ECO:0007669"/>
    <property type="project" value="InterPro"/>
</dbReference>
<keyword evidence="3" id="KW-1133">Transmembrane helix</keyword>
<reference evidence="5" key="1">
    <citation type="journal article" date="2018" name="Nat. Genet.">
        <title>Extensive intraspecific gene order and gene structural variations between Mo17 and other maize genomes.</title>
        <authorList>
            <person name="Sun S."/>
            <person name="Zhou Y."/>
            <person name="Chen J."/>
            <person name="Shi J."/>
            <person name="Zhao H."/>
            <person name="Zhao H."/>
            <person name="Song W."/>
            <person name="Zhang M."/>
            <person name="Cui Y."/>
            <person name="Dong X."/>
            <person name="Liu H."/>
            <person name="Ma X."/>
            <person name="Jiao Y."/>
            <person name="Wang B."/>
            <person name="Wei X."/>
            <person name="Stein J.C."/>
            <person name="Glaubitz J.C."/>
            <person name="Lu F."/>
            <person name="Yu G."/>
            <person name="Liang C."/>
            <person name="Fengler K."/>
            <person name="Li B."/>
            <person name="Rafalski A."/>
            <person name="Schnable P.S."/>
            <person name="Ware D.H."/>
            <person name="Buckler E.S."/>
            <person name="Lai J."/>
        </authorList>
    </citation>
    <scope>NUCLEOTIDE SEQUENCE [LARGE SCALE GENOMIC DNA]</scope>
    <source>
        <tissue evidence="5">Seedling</tissue>
    </source>
</reference>
<dbReference type="Pfam" id="PF13243">
    <property type="entry name" value="SQHop_cyclase_C"/>
    <property type="match status" value="1"/>
</dbReference>